<dbReference type="EMBL" id="CP097502">
    <property type="protein sequence ID" value="URD75279.1"/>
    <property type="molecule type" value="Genomic_DNA"/>
</dbReference>
<sequence length="257" mass="27734">MGNVLRYNPRRSPPAVAVAAETCKLFLKTSGISMERQEQQQTQISPTSRMPAPFSEILQPTAESLSMMLFHDSAESGEATEVEIDRGRSDAAPARESDRRLPEPRDQGTQHKEPRPDLPDLVRCRLRRAQRGGVHRQLPAAPFLHLRPQGAEDRRHRAGVGDVRHAPDHHGAAGAAEGAGQHGESGVLGAADGDVAGEVATPRDDELVVVVVGRAGEDGDGGRVRGQMRGHWVAGDRGGDGMGEGERHWTGSTWLRV</sequence>
<evidence type="ECO:0000313" key="3">
    <source>
        <dbReference type="Proteomes" id="UP001055439"/>
    </source>
</evidence>
<feature type="compositionally biased region" description="Basic and acidic residues" evidence="1">
    <location>
        <begin position="83"/>
        <end position="118"/>
    </location>
</feature>
<reference evidence="2" key="1">
    <citation type="submission" date="2022-05" db="EMBL/GenBank/DDBJ databases">
        <title>The Musa troglodytarum L. genome provides insights into the mechanism of non-climacteric behaviour and enrichment of carotenoids.</title>
        <authorList>
            <person name="Wang J."/>
        </authorList>
    </citation>
    <scope>NUCLEOTIDE SEQUENCE</scope>
    <source>
        <tissue evidence="2">Leaf</tissue>
    </source>
</reference>
<feature type="compositionally biased region" description="Basic and acidic residues" evidence="1">
    <location>
        <begin position="162"/>
        <end position="171"/>
    </location>
</feature>
<accession>A0A9E7EDK2</accession>
<organism evidence="2 3">
    <name type="scientific">Musa troglodytarum</name>
    <name type="common">fe'i banana</name>
    <dbReference type="NCBI Taxonomy" id="320322"/>
    <lineage>
        <taxon>Eukaryota</taxon>
        <taxon>Viridiplantae</taxon>
        <taxon>Streptophyta</taxon>
        <taxon>Embryophyta</taxon>
        <taxon>Tracheophyta</taxon>
        <taxon>Spermatophyta</taxon>
        <taxon>Magnoliopsida</taxon>
        <taxon>Liliopsida</taxon>
        <taxon>Zingiberales</taxon>
        <taxon>Musaceae</taxon>
        <taxon>Musa</taxon>
    </lineage>
</organism>
<dbReference type="AlphaFoldDB" id="A0A9E7EDK2"/>
<feature type="compositionally biased region" description="Low complexity" evidence="1">
    <location>
        <begin position="172"/>
        <end position="187"/>
    </location>
</feature>
<evidence type="ECO:0000256" key="1">
    <source>
        <dbReference type="SAM" id="MobiDB-lite"/>
    </source>
</evidence>
<proteinExistence type="predicted"/>
<protein>
    <submittedName>
        <fullName evidence="2">Uncharacterized protein</fullName>
    </submittedName>
</protein>
<evidence type="ECO:0000313" key="2">
    <source>
        <dbReference type="EMBL" id="URD75279.1"/>
    </source>
</evidence>
<keyword evidence="3" id="KW-1185">Reference proteome</keyword>
<name>A0A9E7EDK2_9LILI</name>
<dbReference type="Proteomes" id="UP001055439">
    <property type="component" value="Chromosome 1"/>
</dbReference>
<feature type="region of interest" description="Disordered" evidence="1">
    <location>
        <begin position="74"/>
        <end position="118"/>
    </location>
</feature>
<feature type="region of interest" description="Disordered" evidence="1">
    <location>
        <begin position="147"/>
        <end position="187"/>
    </location>
</feature>
<feature type="region of interest" description="Disordered" evidence="1">
    <location>
        <begin position="220"/>
        <end position="257"/>
    </location>
</feature>
<gene>
    <name evidence="2" type="ORF">MUK42_36451</name>
</gene>